<evidence type="ECO:0000313" key="3">
    <source>
        <dbReference type="Proteomes" id="UP000499080"/>
    </source>
</evidence>
<feature type="domain" description="DDE-1" evidence="1">
    <location>
        <begin position="106"/>
        <end position="139"/>
    </location>
</feature>
<name>A0A4Y2GLZ7_ARAVE</name>
<dbReference type="PANTHER" id="PTHR19303:SF16">
    <property type="entry name" value="JERKY PROTEIN HOMOLOG-LIKE"/>
    <property type="match status" value="1"/>
</dbReference>
<dbReference type="GO" id="GO:0005634">
    <property type="term" value="C:nucleus"/>
    <property type="evidence" value="ECO:0007669"/>
    <property type="project" value="TreeGrafter"/>
</dbReference>
<proteinExistence type="predicted"/>
<dbReference type="InterPro" id="IPR004875">
    <property type="entry name" value="DDE_SF_endonuclease_dom"/>
</dbReference>
<comment type="caution">
    <text evidence="2">The sequence shown here is derived from an EMBL/GenBank/DDBJ whole genome shotgun (WGS) entry which is preliminary data.</text>
</comment>
<dbReference type="Pfam" id="PF03184">
    <property type="entry name" value="DDE_1"/>
    <property type="match status" value="1"/>
</dbReference>
<accession>A0A4Y2GLZ7</accession>
<evidence type="ECO:0000259" key="1">
    <source>
        <dbReference type="Pfam" id="PF03184"/>
    </source>
</evidence>
<dbReference type="OrthoDB" id="6436938at2759"/>
<reference evidence="2 3" key="1">
    <citation type="journal article" date="2019" name="Sci. Rep.">
        <title>Orb-weaving spider Araneus ventricosus genome elucidates the spidroin gene catalogue.</title>
        <authorList>
            <person name="Kono N."/>
            <person name="Nakamura H."/>
            <person name="Ohtoshi R."/>
            <person name="Moran D.A.P."/>
            <person name="Shinohara A."/>
            <person name="Yoshida Y."/>
            <person name="Fujiwara M."/>
            <person name="Mori M."/>
            <person name="Tomita M."/>
            <person name="Arakawa K."/>
        </authorList>
    </citation>
    <scope>NUCLEOTIDE SEQUENCE [LARGE SCALE GENOMIC DNA]</scope>
</reference>
<keyword evidence="3" id="KW-1185">Reference proteome</keyword>
<organism evidence="2 3">
    <name type="scientific">Araneus ventricosus</name>
    <name type="common">Orbweaver spider</name>
    <name type="synonym">Epeira ventricosa</name>
    <dbReference type="NCBI Taxonomy" id="182803"/>
    <lineage>
        <taxon>Eukaryota</taxon>
        <taxon>Metazoa</taxon>
        <taxon>Ecdysozoa</taxon>
        <taxon>Arthropoda</taxon>
        <taxon>Chelicerata</taxon>
        <taxon>Arachnida</taxon>
        <taxon>Araneae</taxon>
        <taxon>Araneomorphae</taxon>
        <taxon>Entelegynae</taxon>
        <taxon>Araneoidea</taxon>
        <taxon>Araneidae</taxon>
        <taxon>Araneus</taxon>
    </lineage>
</organism>
<protein>
    <submittedName>
        <fullName evidence="2">Tigger transposable element-derived protein 2</fullName>
    </submittedName>
</protein>
<gene>
    <name evidence="2" type="primary">Tigd2_6</name>
    <name evidence="2" type="ORF">AVEN_18478_1</name>
</gene>
<dbReference type="EMBL" id="BGPR01255195">
    <property type="protein sequence ID" value="GBM54603.1"/>
    <property type="molecule type" value="Genomic_DNA"/>
</dbReference>
<dbReference type="GO" id="GO:0003677">
    <property type="term" value="F:DNA binding"/>
    <property type="evidence" value="ECO:0007669"/>
    <property type="project" value="TreeGrafter"/>
</dbReference>
<dbReference type="InterPro" id="IPR050863">
    <property type="entry name" value="CenT-Element_Derived"/>
</dbReference>
<dbReference type="Proteomes" id="UP000499080">
    <property type="component" value="Unassembled WGS sequence"/>
</dbReference>
<evidence type="ECO:0000313" key="2">
    <source>
        <dbReference type="EMBL" id="GBM54603.1"/>
    </source>
</evidence>
<sequence length="165" mass="18302">MCSEKARFCHEALGLEGDFSASSGRLTRFKQRYGVRQITVEGEHLSADVTAADSFCVKFQEFIDEENLIPNQIYNADEAGLYWRCLPTKTIASPKERSAPGHISSKERITIMCSGNASGDHKMKLVMIGKAKKPFEGTESKTFNGCLLQSEGGMDDNEHFSLMIP</sequence>
<dbReference type="PANTHER" id="PTHR19303">
    <property type="entry name" value="TRANSPOSON"/>
    <property type="match status" value="1"/>
</dbReference>
<dbReference type="AlphaFoldDB" id="A0A4Y2GLZ7"/>